<sequence>MNLKGKTALVTGGGTGIGKATALNLAKLGANIVINYSRSAKDAEETLKEVEALGVKGTIFQADVSNDADVQKMVKHTVNTFGSVDILINNAGTTKFVEFHDLDGLQSEDFDQMFGVNAKGIFFTTRACAHELKRNKGSVVNVASIAGLYAGGSSIAYCASKAAAISITKTLAKTLAPEVRVNAVAPGIVMTRWVEGKEDHIRRLAEDTPLGRCATPEDVAEVIVSLVAQAGFVTGQVVVIDGGANL</sequence>
<dbReference type="EMBL" id="MCHY01000007">
    <property type="protein sequence ID" value="RKD25010.1"/>
    <property type="molecule type" value="Genomic_DNA"/>
</dbReference>
<dbReference type="PROSITE" id="PS00061">
    <property type="entry name" value="ADH_SHORT"/>
    <property type="match status" value="1"/>
</dbReference>
<dbReference type="GO" id="GO:0008206">
    <property type="term" value="P:bile acid metabolic process"/>
    <property type="evidence" value="ECO:0007669"/>
    <property type="project" value="UniProtKB-ARBA"/>
</dbReference>
<evidence type="ECO:0000313" key="4">
    <source>
        <dbReference type="EMBL" id="RKD25010.1"/>
    </source>
</evidence>
<dbReference type="PANTHER" id="PTHR43639">
    <property type="entry name" value="OXIDOREDUCTASE, SHORT-CHAIN DEHYDROGENASE/REDUCTASE FAMILY (AFU_ORTHOLOGUE AFUA_5G02870)"/>
    <property type="match status" value="1"/>
</dbReference>
<evidence type="ECO:0000259" key="3">
    <source>
        <dbReference type="SMART" id="SM00822"/>
    </source>
</evidence>
<dbReference type="InterPro" id="IPR020904">
    <property type="entry name" value="Sc_DH/Rdtase_CS"/>
</dbReference>
<evidence type="ECO:0000313" key="5">
    <source>
        <dbReference type="Proteomes" id="UP000284219"/>
    </source>
</evidence>
<dbReference type="CDD" id="cd05233">
    <property type="entry name" value="SDR_c"/>
    <property type="match status" value="1"/>
</dbReference>
<keyword evidence="2" id="KW-0560">Oxidoreductase</keyword>
<dbReference type="InterPro" id="IPR002347">
    <property type="entry name" value="SDR_fam"/>
</dbReference>
<dbReference type="PANTHER" id="PTHR43639:SF1">
    <property type="entry name" value="SHORT-CHAIN DEHYDROGENASE_REDUCTASE FAMILY PROTEIN"/>
    <property type="match status" value="1"/>
</dbReference>
<dbReference type="OrthoDB" id="9790146at2"/>
<gene>
    <name evidence="4" type="ORF">BEP19_04035</name>
</gene>
<dbReference type="InterPro" id="IPR057326">
    <property type="entry name" value="KR_dom"/>
</dbReference>
<proteinExistence type="inferred from homology"/>
<dbReference type="AlphaFoldDB" id="A0A419SLR0"/>
<evidence type="ECO:0000256" key="1">
    <source>
        <dbReference type="ARBA" id="ARBA00006484"/>
    </source>
</evidence>
<dbReference type="PRINTS" id="PR00080">
    <property type="entry name" value="SDRFAMILY"/>
</dbReference>
<dbReference type="Proteomes" id="UP000284219">
    <property type="component" value="Unassembled WGS sequence"/>
</dbReference>
<accession>A0A419SLR0</accession>
<keyword evidence="5" id="KW-1185">Reference proteome</keyword>
<dbReference type="RefSeq" id="WP_120188829.1">
    <property type="nucleotide sequence ID" value="NZ_MCHY01000007.1"/>
</dbReference>
<dbReference type="GO" id="GO:0016491">
    <property type="term" value="F:oxidoreductase activity"/>
    <property type="evidence" value="ECO:0007669"/>
    <property type="project" value="UniProtKB-KW"/>
</dbReference>
<feature type="domain" description="Ketoreductase" evidence="3">
    <location>
        <begin position="6"/>
        <end position="196"/>
    </location>
</feature>
<dbReference type="SMART" id="SM00822">
    <property type="entry name" value="PKS_KR"/>
    <property type="match status" value="1"/>
</dbReference>
<dbReference type="Gene3D" id="3.40.50.720">
    <property type="entry name" value="NAD(P)-binding Rossmann-like Domain"/>
    <property type="match status" value="1"/>
</dbReference>
<dbReference type="Pfam" id="PF13561">
    <property type="entry name" value="adh_short_C2"/>
    <property type="match status" value="1"/>
</dbReference>
<comment type="caution">
    <text evidence="4">The sequence shown here is derived from an EMBL/GenBank/DDBJ whole genome shotgun (WGS) entry which is preliminary data.</text>
</comment>
<evidence type="ECO:0000256" key="2">
    <source>
        <dbReference type="ARBA" id="ARBA00023002"/>
    </source>
</evidence>
<dbReference type="NCBIfam" id="NF005559">
    <property type="entry name" value="PRK07231.1"/>
    <property type="match status" value="1"/>
</dbReference>
<dbReference type="InterPro" id="IPR036291">
    <property type="entry name" value="NAD(P)-bd_dom_sf"/>
</dbReference>
<name>A0A419SLR0_9BACL</name>
<comment type="similarity">
    <text evidence="1">Belongs to the short-chain dehydrogenases/reductases (SDR) family.</text>
</comment>
<dbReference type="FunFam" id="3.40.50.720:FF:000084">
    <property type="entry name" value="Short-chain dehydrogenase reductase"/>
    <property type="match status" value="1"/>
</dbReference>
<protein>
    <submittedName>
        <fullName evidence="4">3-ketoacyl-ACP reductase</fullName>
    </submittedName>
</protein>
<reference evidence="4 5" key="1">
    <citation type="submission" date="2016-08" db="EMBL/GenBank/DDBJ databases">
        <title>Novel Firmicute Genomes.</title>
        <authorList>
            <person name="Poppleton D.I."/>
            <person name="Gribaldo S."/>
        </authorList>
    </citation>
    <scope>NUCLEOTIDE SEQUENCE [LARGE SCALE GENOMIC DNA]</scope>
    <source>
        <strain evidence="4 5">RAOx-1</strain>
    </source>
</reference>
<dbReference type="PRINTS" id="PR00081">
    <property type="entry name" value="GDHRDH"/>
</dbReference>
<organism evidence="4 5">
    <name type="scientific">Ammoniphilus oxalaticus</name>
    <dbReference type="NCBI Taxonomy" id="66863"/>
    <lineage>
        <taxon>Bacteria</taxon>
        <taxon>Bacillati</taxon>
        <taxon>Bacillota</taxon>
        <taxon>Bacilli</taxon>
        <taxon>Bacillales</taxon>
        <taxon>Paenibacillaceae</taxon>
        <taxon>Aneurinibacillus group</taxon>
        <taxon>Ammoniphilus</taxon>
    </lineage>
</organism>
<dbReference type="SUPFAM" id="SSF51735">
    <property type="entry name" value="NAD(P)-binding Rossmann-fold domains"/>
    <property type="match status" value="1"/>
</dbReference>